<sequence length="64" mass="7591">MGFDVEYDGKVYQDGIYTWQSWGQEMSSACYLRNDGKVFYFHREVDSHTPQFTELLGAKVRFKK</sequence>
<keyword evidence="2" id="KW-1185">Reference proteome</keyword>
<gene>
    <name evidence="1" type="ORF">SD71_10840</name>
</gene>
<protein>
    <submittedName>
        <fullName evidence="1">Uncharacterized protein</fullName>
    </submittedName>
</protein>
<comment type="caution">
    <text evidence="1">The sequence shown here is derived from an EMBL/GenBank/DDBJ whole genome shotgun (WGS) entry which is preliminary data.</text>
</comment>
<dbReference type="EMBL" id="JXAL01000016">
    <property type="protein sequence ID" value="KIL35877.1"/>
    <property type="molecule type" value="Genomic_DNA"/>
</dbReference>
<proteinExistence type="predicted"/>
<reference evidence="1 2" key="1">
    <citation type="submission" date="2014-12" db="EMBL/GenBank/DDBJ databases">
        <title>Draft genome sequence of Cohnella kolymensis strain B-2846.</title>
        <authorList>
            <person name="Karlyshev A.V."/>
            <person name="Kudryashova E.B."/>
        </authorList>
    </citation>
    <scope>NUCLEOTIDE SEQUENCE [LARGE SCALE GENOMIC DNA]</scope>
    <source>
        <strain evidence="1 2">VKM B-2846</strain>
    </source>
</reference>
<accession>A0ABR5A616</accession>
<organism evidence="1 2">
    <name type="scientific">Cohnella kolymensis</name>
    <dbReference type="NCBI Taxonomy" id="1590652"/>
    <lineage>
        <taxon>Bacteria</taxon>
        <taxon>Bacillati</taxon>
        <taxon>Bacillota</taxon>
        <taxon>Bacilli</taxon>
        <taxon>Bacillales</taxon>
        <taxon>Paenibacillaceae</taxon>
        <taxon>Cohnella</taxon>
    </lineage>
</organism>
<dbReference type="Proteomes" id="UP000054526">
    <property type="component" value="Unassembled WGS sequence"/>
</dbReference>
<evidence type="ECO:0000313" key="1">
    <source>
        <dbReference type="EMBL" id="KIL35877.1"/>
    </source>
</evidence>
<dbReference type="RefSeq" id="WP_041062611.1">
    <property type="nucleotide sequence ID" value="NZ_JXAL01000016.1"/>
</dbReference>
<name>A0ABR5A616_9BACL</name>
<evidence type="ECO:0000313" key="2">
    <source>
        <dbReference type="Proteomes" id="UP000054526"/>
    </source>
</evidence>